<keyword evidence="2" id="KW-1133">Transmembrane helix</keyword>
<feature type="compositionally biased region" description="Basic and acidic residues" evidence="1">
    <location>
        <begin position="8"/>
        <end position="20"/>
    </location>
</feature>
<comment type="caution">
    <text evidence="3">The sequence shown here is derived from an EMBL/GenBank/DDBJ whole genome shotgun (WGS) entry which is preliminary data.</text>
</comment>
<feature type="transmembrane region" description="Helical" evidence="2">
    <location>
        <begin position="81"/>
        <end position="100"/>
    </location>
</feature>
<organism evidence="3 4">
    <name type="scientific">Streptomyces acidicola</name>
    <dbReference type="NCBI Taxonomy" id="2596892"/>
    <lineage>
        <taxon>Bacteria</taxon>
        <taxon>Bacillati</taxon>
        <taxon>Actinomycetota</taxon>
        <taxon>Actinomycetes</taxon>
        <taxon>Kitasatosporales</taxon>
        <taxon>Streptomycetaceae</taxon>
        <taxon>Streptomyces</taxon>
    </lineage>
</organism>
<dbReference type="AlphaFoldDB" id="A0A5N8WX13"/>
<dbReference type="RefSeq" id="WP_152865923.1">
    <property type="nucleotide sequence ID" value="NZ_VMNX01000102.1"/>
</dbReference>
<feature type="region of interest" description="Disordered" evidence="1">
    <location>
        <begin position="101"/>
        <end position="179"/>
    </location>
</feature>
<keyword evidence="4" id="KW-1185">Reference proteome</keyword>
<feature type="compositionally biased region" description="Polar residues" evidence="1">
    <location>
        <begin position="120"/>
        <end position="151"/>
    </location>
</feature>
<evidence type="ECO:0000256" key="2">
    <source>
        <dbReference type="SAM" id="Phobius"/>
    </source>
</evidence>
<gene>
    <name evidence="3" type="ORF">FPZ41_24785</name>
</gene>
<dbReference type="EMBL" id="VMNX01000102">
    <property type="protein sequence ID" value="MPY51602.1"/>
    <property type="molecule type" value="Genomic_DNA"/>
</dbReference>
<evidence type="ECO:0000256" key="1">
    <source>
        <dbReference type="SAM" id="MobiDB-lite"/>
    </source>
</evidence>
<keyword evidence="2" id="KW-0812">Transmembrane</keyword>
<feature type="region of interest" description="Disordered" evidence="1">
    <location>
        <begin position="1"/>
        <end position="76"/>
    </location>
</feature>
<evidence type="ECO:0000313" key="3">
    <source>
        <dbReference type="EMBL" id="MPY51602.1"/>
    </source>
</evidence>
<protein>
    <recommendedName>
        <fullName evidence="5">Serine/arginine repetitive matrix protein 2</fullName>
    </recommendedName>
</protein>
<sequence>MNGGQRYWNEETQRWEDGTRETAQATPPPPGLPDHEPTVVEPHGDDGGVLPPAASEPPGPPSPPADQPSAPTADRFDRRRVWAAVVAGAAVVGVTVGLVLTQTSSDGDDGGRDQKAAGSVTPTDPASTYTSESPTGEVPQETSSPTLTAAQLPTGYESFDDPEGFRTAVPEGWERDSVPSQYGMDVVNFRSPDGEQRIQVFQVAETTPQESFDLFLSPDTPKSDSFRELGRQDLSDGDFVGERLEYLVDSIRGEPDGGTWHVVDTRFAAADGTLYAVAVYGRDADGRSDEIAMSDTAVGWFCPPGATCAG</sequence>
<evidence type="ECO:0008006" key="5">
    <source>
        <dbReference type="Google" id="ProtNLM"/>
    </source>
</evidence>
<reference evidence="3 4" key="1">
    <citation type="submission" date="2019-09" db="EMBL/GenBank/DDBJ databases">
        <authorList>
            <person name="Duangmal K."/>
            <person name="Teo W.F.A."/>
            <person name="Lipun K."/>
        </authorList>
    </citation>
    <scope>NUCLEOTIDE SEQUENCE [LARGE SCALE GENOMIC DNA]</scope>
    <source>
        <strain evidence="3 4">K1PN6</strain>
    </source>
</reference>
<feature type="compositionally biased region" description="Basic and acidic residues" evidence="1">
    <location>
        <begin position="33"/>
        <end position="46"/>
    </location>
</feature>
<feature type="compositionally biased region" description="Pro residues" evidence="1">
    <location>
        <begin position="54"/>
        <end position="66"/>
    </location>
</feature>
<evidence type="ECO:0000313" key="4">
    <source>
        <dbReference type="Proteomes" id="UP000373149"/>
    </source>
</evidence>
<dbReference type="Proteomes" id="UP000373149">
    <property type="component" value="Unassembled WGS sequence"/>
</dbReference>
<proteinExistence type="predicted"/>
<name>A0A5N8WX13_9ACTN</name>
<accession>A0A5N8WX13</accession>
<keyword evidence="2" id="KW-0472">Membrane</keyword>